<dbReference type="AlphaFoldDB" id="A0A6J5J2C5"/>
<reference evidence="2 3" key="1">
    <citation type="submission" date="2020-04" db="EMBL/GenBank/DDBJ databases">
        <authorList>
            <person name="Depoorter E."/>
        </authorList>
    </citation>
    <scope>NUCLEOTIDE SEQUENCE [LARGE SCALE GENOMIC DNA]</scope>
    <source>
        <strain evidence="2 3">BCC0217</strain>
    </source>
</reference>
<evidence type="ECO:0000313" key="2">
    <source>
        <dbReference type="EMBL" id="CAB3965651.1"/>
    </source>
</evidence>
<accession>A0A6J5J2C5</accession>
<proteinExistence type="predicted"/>
<name>A0A6J5J2C5_9BURK</name>
<organism evidence="2 3">
    <name type="scientific">Burkholderia aenigmatica</name>
    <dbReference type="NCBI Taxonomy" id="2015348"/>
    <lineage>
        <taxon>Bacteria</taxon>
        <taxon>Pseudomonadati</taxon>
        <taxon>Pseudomonadota</taxon>
        <taxon>Betaproteobacteria</taxon>
        <taxon>Burkholderiales</taxon>
        <taxon>Burkholderiaceae</taxon>
        <taxon>Burkholderia</taxon>
        <taxon>Burkholderia cepacia complex</taxon>
    </lineage>
</organism>
<evidence type="ECO:0000313" key="3">
    <source>
        <dbReference type="Proteomes" id="UP000494301"/>
    </source>
</evidence>
<dbReference type="Proteomes" id="UP000494301">
    <property type="component" value="Unassembled WGS sequence"/>
</dbReference>
<sequence>MTSSKSRGTRDAQRSGVAATEDGRDHVRRESRYALQRIGSNLNELRPDAADAIERVLSPVQITNELSDICQYVPPNLTESGDAQLARHTIAGFIGMGQVAMIEHRQRDEPAPGYRCAFSDTHE</sequence>
<dbReference type="EMBL" id="CABWIL020000011">
    <property type="protein sequence ID" value="CAB3965651.1"/>
    <property type="molecule type" value="Genomic_DNA"/>
</dbReference>
<protein>
    <submittedName>
        <fullName evidence="2">Uncharacterized protein</fullName>
    </submittedName>
</protein>
<evidence type="ECO:0000256" key="1">
    <source>
        <dbReference type="SAM" id="MobiDB-lite"/>
    </source>
</evidence>
<feature type="region of interest" description="Disordered" evidence="1">
    <location>
        <begin position="1"/>
        <end position="29"/>
    </location>
</feature>
<gene>
    <name evidence="2" type="ORF">BLA3211_03527</name>
</gene>